<evidence type="ECO:0000256" key="6">
    <source>
        <dbReference type="ARBA" id="ARBA00022617"/>
    </source>
</evidence>
<evidence type="ECO:0000256" key="14">
    <source>
        <dbReference type="PIRSR" id="PIRSR602401-1"/>
    </source>
</evidence>
<reference evidence="17 18" key="1">
    <citation type="submission" date="2023-03" db="EMBL/GenBank/DDBJ databases">
        <title>Genome insight into feeding habits of ladybird beetles.</title>
        <authorList>
            <person name="Li H.-S."/>
            <person name="Huang Y.-H."/>
            <person name="Pang H."/>
        </authorList>
    </citation>
    <scope>NUCLEOTIDE SEQUENCE [LARGE SCALE GENOMIC DNA]</scope>
    <source>
        <strain evidence="17">SYSU_2023b</strain>
        <tissue evidence="17">Whole body</tissue>
    </source>
</reference>
<evidence type="ECO:0000256" key="12">
    <source>
        <dbReference type="ARBA" id="ARBA00023033"/>
    </source>
</evidence>
<keyword evidence="11 14" id="KW-0408">Iron</keyword>
<proteinExistence type="inferred from homology"/>
<feature type="chain" id="PRO_5043856068" description="Cytochrome P450" evidence="16">
    <location>
        <begin position="25"/>
        <end position="499"/>
    </location>
</feature>
<dbReference type="InterPro" id="IPR001128">
    <property type="entry name" value="Cyt_P450"/>
</dbReference>
<evidence type="ECO:0000256" key="3">
    <source>
        <dbReference type="ARBA" id="ARBA00004174"/>
    </source>
</evidence>
<dbReference type="GO" id="GO:0005789">
    <property type="term" value="C:endoplasmic reticulum membrane"/>
    <property type="evidence" value="ECO:0007669"/>
    <property type="project" value="UniProtKB-SubCell"/>
</dbReference>
<dbReference type="Pfam" id="PF00067">
    <property type="entry name" value="p450"/>
    <property type="match status" value="1"/>
</dbReference>
<dbReference type="Proteomes" id="UP001431783">
    <property type="component" value="Unassembled WGS sequence"/>
</dbReference>
<dbReference type="PROSITE" id="PS00086">
    <property type="entry name" value="CYTOCHROME_P450"/>
    <property type="match status" value="1"/>
</dbReference>
<comment type="subcellular location">
    <subcellularLocation>
        <location evidence="4">Endoplasmic reticulum membrane</location>
        <topology evidence="4">Peripheral membrane protein</topology>
    </subcellularLocation>
    <subcellularLocation>
        <location evidence="3">Microsome membrane</location>
        <topology evidence="3">Peripheral membrane protein</topology>
    </subcellularLocation>
</comment>
<dbReference type="EMBL" id="JARQZJ010000084">
    <property type="protein sequence ID" value="KAK9882833.1"/>
    <property type="molecule type" value="Genomic_DNA"/>
</dbReference>
<keyword evidence="7 14" id="KW-0479">Metal-binding</keyword>
<keyword evidence="18" id="KW-1185">Reference proteome</keyword>
<evidence type="ECO:0008006" key="19">
    <source>
        <dbReference type="Google" id="ProtNLM"/>
    </source>
</evidence>
<comment type="similarity">
    <text evidence="5 15">Belongs to the cytochrome P450 family.</text>
</comment>
<dbReference type="PRINTS" id="PR00463">
    <property type="entry name" value="EP450I"/>
</dbReference>
<keyword evidence="16" id="KW-0732">Signal</keyword>
<evidence type="ECO:0000256" key="1">
    <source>
        <dbReference type="ARBA" id="ARBA00001971"/>
    </source>
</evidence>
<evidence type="ECO:0000313" key="18">
    <source>
        <dbReference type="Proteomes" id="UP001431783"/>
    </source>
</evidence>
<dbReference type="PANTHER" id="PTHR24300:SF376">
    <property type="entry name" value="CYTOCHROME P450 15A1"/>
    <property type="match status" value="1"/>
</dbReference>
<dbReference type="PRINTS" id="PR00385">
    <property type="entry name" value="P450"/>
</dbReference>
<gene>
    <name evidence="17" type="ORF">WA026_023448</name>
</gene>
<evidence type="ECO:0000256" key="4">
    <source>
        <dbReference type="ARBA" id="ARBA00004406"/>
    </source>
</evidence>
<dbReference type="InterPro" id="IPR050182">
    <property type="entry name" value="Cytochrome_P450_fam2"/>
</dbReference>
<dbReference type="GO" id="GO:0006805">
    <property type="term" value="P:xenobiotic metabolic process"/>
    <property type="evidence" value="ECO:0007669"/>
    <property type="project" value="TreeGrafter"/>
</dbReference>
<evidence type="ECO:0000256" key="2">
    <source>
        <dbReference type="ARBA" id="ARBA00003690"/>
    </source>
</evidence>
<evidence type="ECO:0000256" key="9">
    <source>
        <dbReference type="ARBA" id="ARBA00022848"/>
    </source>
</evidence>
<dbReference type="PANTHER" id="PTHR24300">
    <property type="entry name" value="CYTOCHROME P450 508A4-RELATED"/>
    <property type="match status" value="1"/>
</dbReference>
<feature type="signal peptide" evidence="16">
    <location>
        <begin position="1"/>
        <end position="24"/>
    </location>
</feature>
<dbReference type="InterPro" id="IPR017972">
    <property type="entry name" value="Cyt_P450_CS"/>
</dbReference>
<keyword evidence="9" id="KW-0492">Microsome</keyword>
<dbReference type="Gene3D" id="1.10.630.10">
    <property type="entry name" value="Cytochrome P450"/>
    <property type="match status" value="1"/>
</dbReference>
<evidence type="ECO:0000256" key="8">
    <source>
        <dbReference type="ARBA" id="ARBA00022824"/>
    </source>
</evidence>
<sequence>MLLSLVTLILILLVLFLYIQYRKPKNYPPGPPWIPIVGHLYTIKNLSRSLGGQHFAFEHLAGQLNTNVIGLKLGNQLTVIVLSYPLVKEILTRDVFEGRPDNFFMRLRTMGTRNGITGTDGDLWRIQRSFVVKHLRNFGFGGDIQSSLIKDEVEELIKVIPSSGTQIKTLLAPSVINIFWKLVSSSRLTTNDNRVIRLISLLSARSKAFDMAGGTLNIFPWLRFIMPEKSGYKLICEINDELRELFMETIQEHREVWNENKTEDLIDIFIKEIRSNSPTFSEEQLVMVMLDLFIAGSQTTSTTLDFAFMIMIIRPDIQQKIQFYIDSTFGENETINYSDRHRVPYIEAFIMEVIRYFVITPVIGPRRALCDTELHGYRIPKNTTILLSLYSLYYDKAYWTDPELFRPERFIDNDGKLIFSDRLIPFSLGRRRCLGEVVARQCLFNFFTEIIRRYEITLQPGYGMPSLIPQQGIVVSPQPYQARFTKRLPMKKQYKMDLV</sequence>
<accession>A0AAW1UJE4</accession>
<dbReference type="CDD" id="cd20651">
    <property type="entry name" value="CYP15A1-like"/>
    <property type="match status" value="1"/>
</dbReference>
<comment type="cofactor">
    <cofactor evidence="1 14">
        <name>heme</name>
        <dbReference type="ChEBI" id="CHEBI:30413"/>
    </cofactor>
</comment>
<dbReference type="GO" id="GO:0020037">
    <property type="term" value="F:heme binding"/>
    <property type="evidence" value="ECO:0007669"/>
    <property type="project" value="InterPro"/>
</dbReference>
<dbReference type="GO" id="GO:0016712">
    <property type="term" value="F:oxidoreductase activity, acting on paired donors, with incorporation or reduction of molecular oxygen, reduced flavin or flavoprotein as one donor, and incorporation of one atom of oxygen"/>
    <property type="evidence" value="ECO:0007669"/>
    <property type="project" value="TreeGrafter"/>
</dbReference>
<keyword evidence="6 14" id="KW-0349">Heme</keyword>
<dbReference type="GO" id="GO:0008395">
    <property type="term" value="F:steroid hydroxylase activity"/>
    <property type="evidence" value="ECO:0007669"/>
    <property type="project" value="TreeGrafter"/>
</dbReference>
<evidence type="ECO:0000313" key="17">
    <source>
        <dbReference type="EMBL" id="KAK9882833.1"/>
    </source>
</evidence>
<evidence type="ECO:0000256" key="10">
    <source>
        <dbReference type="ARBA" id="ARBA00023002"/>
    </source>
</evidence>
<dbReference type="SUPFAM" id="SSF48264">
    <property type="entry name" value="Cytochrome P450"/>
    <property type="match status" value="1"/>
</dbReference>
<evidence type="ECO:0000256" key="15">
    <source>
        <dbReference type="RuleBase" id="RU000461"/>
    </source>
</evidence>
<dbReference type="InterPro" id="IPR036396">
    <property type="entry name" value="Cyt_P450_sf"/>
</dbReference>
<keyword evidence="8" id="KW-0256">Endoplasmic reticulum</keyword>
<evidence type="ECO:0000256" key="5">
    <source>
        <dbReference type="ARBA" id="ARBA00010617"/>
    </source>
</evidence>
<keyword evidence="13" id="KW-0472">Membrane</keyword>
<dbReference type="AlphaFoldDB" id="A0AAW1UJE4"/>
<dbReference type="FunFam" id="1.10.630.10:FF:000238">
    <property type="entry name" value="Cytochrome P450 2A6"/>
    <property type="match status" value="1"/>
</dbReference>
<dbReference type="GO" id="GO:0006082">
    <property type="term" value="P:organic acid metabolic process"/>
    <property type="evidence" value="ECO:0007669"/>
    <property type="project" value="TreeGrafter"/>
</dbReference>
<organism evidence="17 18">
    <name type="scientific">Henosepilachna vigintioctopunctata</name>
    <dbReference type="NCBI Taxonomy" id="420089"/>
    <lineage>
        <taxon>Eukaryota</taxon>
        <taxon>Metazoa</taxon>
        <taxon>Ecdysozoa</taxon>
        <taxon>Arthropoda</taxon>
        <taxon>Hexapoda</taxon>
        <taxon>Insecta</taxon>
        <taxon>Pterygota</taxon>
        <taxon>Neoptera</taxon>
        <taxon>Endopterygota</taxon>
        <taxon>Coleoptera</taxon>
        <taxon>Polyphaga</taxon>
        <taxon>Cucujiformia</taxon>
        <taxon>Coccinelloidea</taxon>
        <taxon>Coccinellidae</taxon>
        <taxon>Epilachninae</taxon>
        <taxon>Epilachnini</taxon>
        <taxon>Henosepilachna</taxon>
    </lineage>
</organism>
<protein>
    <recommendedName>
        <fullName evidence="19">Cytochrome P450</fullName>
    </recommendedName>
</protein>
<evidence type="ECO:0000256" key="7">
    <source>
        <dbReference type="ARBA" id="ARBA00022723"/>
    </source>
</evidence>
<keyword evidence="10 15" id="KW-0560">Oxidoreductase</keyword>
<dbReference type="GO" id="GO:0005506">
    <property type="term" value="F:iron ion binding"/>
    <property type="evidence" value="ECO:0007669"/>
    <property type="project" value="InterPro"/>
</dbReference>
<evidence type="ECO:0000256" key="13">
    <source>
        <dbReference type="ARBA" id="ARBA00023136"/>
    </source>
</evidence>
<name>A0AAW1UJE4_9CUCU</name>
<feature type="binding site" description="axial binding residue" evidence="14">
    <location>
        <position position="433"/>
    </location>
    <ligand>
        <name>heme</name>
        <dbReference type="ChEBI" id="CHEBI:30413"/>
    </ligand>
    <ligandPart>
        <name>Fe</name>
        <dbReference type="ChEBI" id="CHEBI:18248"/>
    </ligandPart>
</feature>
<evidence type="ECO:0000256" key="11">
    <source>
        <dbReference type="ARBA" id="ARBA00023004"/>
    </source>
</evidence>
<keyword evidence="12 15" id="KW-0503">Monooxygenase</keyword>
<comment type="caution">
    <text evidence="17">The sequence shown here is derived from an EMBL/GenBank/DDBJ whole genome shotgun (WGS) entry which is preliminary data.</text>
</comment>
<comment type="function">
    <text evidence="2">May be involved in the metabolism of insect hormones and in the breakdown of synthetic insecticides.</text>
</comment>
<evidence type="ECO:0000256" key="16">
    <source>
        <dbReference type="SAM" id="SignalP"/>
    </source>
</evidence>
<dbReference type="InterPro" id="IPR002401">
    <property type="entry name" value="Cyt_P450_E_grp-I"/>
</dbReference>